<dbReference type="RefSeq" id="WP_146003142.1">
    <property type="nucleotide sequence ID" value="NZ_RZYA01000017.1"/>
</dbReference>
<dbReference type="EMBL" id="RZYA01000017">
    <property type="protein sequence ID" value="RVU19601.1"/>
    <property type="molecule type" value="Genomic_DNA"/>
</dbReference>
<gene>
    <name evidence="1" type="ORF">EOT10_29420</name>
</gene>
<sequence>MGGWGAPPPKKSSTGKTLAIVAGCIAGAFILMSGIRELQGGHGAAPDPSAQQYRLTLPETIDGGAFRLGQDVSDRFDNSANADDAYARSLQSEAGFYDAKSGSGQLLYSGSYSDRQDPFYPKMGLLDGIEENDSMTVAIPRRDMDEQSSDGDQMACEVLTKADGGQKLTMAVCSWTDRYTQGAIVDNSPDSFGVTPEKYDLDTLAKRTARIRDEVRVPVED</sequence>
<proteinExistence type="predicted"/>
<name>A0A3S2VX30_9ACTN</name>
<comment type="caution">
    <text evidence="1">The sequence shown here is derived from an EMBL/GenBank/DDBJ whole genome shotgun (WGS) entry which is preliminary data.</text>
</comment>
<keyword evidence="2" id="KW-1185">Reference proteome</keyword>
<accession>A0A3S2VX30</accession>
<dbReference type="OrthoDB" id="4333093at2"/>
<organism evidence="1 2">
    <name type="scientific">Streptomyces antnestii</name>
    <dbReference type="NCBI Taxonomy" id="2494256"/>
    <lineage>
        <taxon>Bacteria</taxon>
        <taxon>Bacillati</taxon>
        <taxon>Actinomycetota</taxon>
        <taxon>Actinomycetes</taxon>
        <taxon>Kitasatosporales</taxon>
        <taxon>Streptomycetaceae</taxon>
        <taxon>Streptomyces</taxon>
    </lineage>
</organism>
<evidence type="ECO:0000313" key="2">
    <source>
        <dbReference type="Proteomes" id="UP000283128"/>
    </source>
</evidence>
<reference evidence="1 2" key="1">
    <citation type="submission" date="2019-01" db="EMBL/GenBank/DDBJ databases">
        <title>Genome sequences of Streptomyces and Rhizobium isolates collected from root and soil.</title>
        <authorList>
            <person name="Chhettri S."/>
            <person name="Sevigny J.L."/>
            <person name="Sen A."/>
            <person name="Ennis N."/>
            <person name="Tisa L."/>
        </authorList>
    </citation>
    <scope>NUCLEOTIDE SEQUENCE [LARGE SCALE GENOMIC DNA]</scope>
    <source>
        <strain evidence="1 2">San01</strain>
    </source>
</reference>
<dbReference type="Proteomes" id="UP000283128">
    <property type="component" value="Unassembled WGS sequence"/>
</dbReference>
<protein>
    <submittedName>
        <fullName evidence="1">Uncharacterized protein</fullName>
    </submittedName>
</protein>
<dbReference type="AlphaFoldDB" id="A0A3S2VX30"/>
<evidence type="ECO:0000313" key="1">
    <source>
        <dbReference type="EMBL" id="RVU19601.1"/>
    </source>
</evidence>